<dbReference type="InterPro" id="IPR058036">
    <property type="entry name" value="BREX_BrxC_4th"/>
</dbReference>
<keyword evidence="6" id="KW-1185">Reference proteome</keyword>
<dbReference type="RefSeq" id="WP_203636934.1">
    <property type="nucleotide sequence ID" value="NZ_BOLS01000001.1"/>
</dbReference>
<evidence type="ECO:0000259" key="4">
    <source>
        <dbReference type="Pfam" id="PF25796"/>
    </source>
</evidence>
<dbReference type="EMBL" id="JBHTOC010000001">
    <property type="protein sequence ID" value="MFD1428922.1"/>
    <property type="molecule type" value="Genomic_DNA"/>
</dbReference>
<feature type="domain" description="Probable ATP-binding protein BrxC alpha-helical" evidence="3">
    <location>
        <begin position="868"/>
        <end position="990"/>
    </location>
</feature>
<dbReference type="Pfam" id="PF25792">
    <property type="entry name" value="BREX_BrxC_helical"/>
    <property type="match status" value="1"/>
</dbReference>
<comment type="caution">
    <text evidence="5">The sequence shown here is derived from an EMBL/GenBank/DDBJ whole genome shotgun (WGS) entry which is preliminary data.</text>
</comment>
<reference evidence="6" key="1">
    <citation type="journal article" date="2019" name="Int. J. Syst. Evol. Microbiol.">
        <title>The Global Catalogue of Microorganisms (GCM) 10K type strain sequencing project: providing services to taxonomists for standard genome sequencing and annotation.</title>
        <authorList>
            <consortium name="The Broad Institute Genomics Platform"/>
            <consortium name="The Broad Institute Genome Sequencing Center for Infectious Disease"/>
            <person name="Wu L."/>
            <person name="Ma J."/>
        </authorList>
    </citation>
    <scope>NUCLEOTIDE SEQUENCE [LARGE SCALE GENOMIC DNA]</scope>
    <source>
        <strain evidence="6">CCM 8980</strain>
    </source>
</reference>
<dbReference type="SUPFAM" id="SSF52540">
    <property type="entry name" value="P-loop containing nucleoside triphosphate hydrolases"/>
    <property type="match status" value="1"/>
</dbReference>
<accession>A0ABW4CDQ4</accession>
<dbReference type="NCBIfam" id="NF033441">
    <property type="entry name" value="BREX_BrxC"/>
    <property type="match status" value="1"/>
</dbReference>
<protein>
    <submittedName>
        <fullName evidence="5">BREX system P-loop protein BrxC</fullName>
    </submittedName>
</protein>
<evidence type="ECO:0000313" key="5">
    <source>
        <dbReference type="EMBL" id="MFD1428922.1"/>
    </source>
</evidence>
<dbReference type="InterPro" id="IPR058037">
    <property type="entry name" value="BREX_BrxC_helical"/>
</dbReference>
<feature type="domain" description="Probable ATP-binding protein BrxC 4th six-stranded beta-sheet" evidence="4">
    <location>
        <begin position="560"/>
        <end position="728"/>
    </location>
</feature>
<organism evidence="5 6">
    <name type="scientific">Lacticaseibacillus mingshuiensis</name>
    <dbReference type="NCBI Taxonomy" id="2799574"/>
    <lineage>
        <taxon>Bacteria</taxon>
        <taxon>Bacillati</taxon>
        <taxon>Bacillota</taxon>
        <taxon>Bacilli</taxon>
        <taxon>Lactobacillales</taxon>
        <taxon>Lactobacillaceae</taxon>
        <taxon>Lacticaseibacillus</taxon>
    </lineage>
</organism>
<dbReference type="InterPro" id="IPR058038">
    <property type="entry name" value="BREX_BrxC_wHTH"/>
</dbReference>
<dbReference type="Proteomes" id="UP001597196">
    <property type="component" value="Unassembled WGS sequence"/>
</dbReference>
<name>A0ABW4CDQ4_9LACO</name>
<feature type="domain" description="Probable ATP-binding protein BrxC winged helix-turn-helix" evidence="2">
    <location>
        <begin position="749"/>
        <end position="861"/>
    </location>
</feature>
<evidence type="ECO:0000259" key="3">
    <source>
        <dbReference type="Pfam" id="PF25792"/>
    </source>
</evidence>
<dbReference type="InterPro" id="IPR047679">
    <property type="entry name" value="BREX_BrxC"/>
</dbReference>
<feature type="compositionally biased region" description="Basic and acidic residues" evidence="1">
    <location>
        <begin position="1146"/>
        <end position="1167"/>
    </location>
</feature>
<evidence type="ECO:0000259" key="2">
    <source>
        <dbReference type="Pfam" id="PF25791"/>
    </source>
</evidence>
<evidence type="ECO:0000256" key="1">
    <source>
        <dbReference type="SAM" id="MobiDB-lite"/>
    </source>
</evidence>
<proteinExistence type="predicted"/>
<dbReference type="InterPro" id="IPR027417">
    <property type="entry name" value="P-loop_NTPase"/>
</dbReference>
<gene>
    <name evidence="5" type="primary">brxC</name>
    <name evidence="5" type="ORF">ACFQ4P_01495</name>
</gene>
<evidence type="ECO:0000313" key="6">
    <source>
        <dbReference type="Proteomes" id="UP001597196"/>
    </source>
</evidence>
<sequence>MKIKDLFAKNIDRTIQGVIKVGQEDNIEQELDEYVVTRELQDDFSKFFSAYEVALNGPTDNMGVWISGFFGSGKSHFLKIIADILENREVKGRRAVDFFQDKIKDPMTFSQMSRAADSATQVILFNIDAKAMTGQKNDANVIINVFLQVFNEMQGFSTTNAWIAEMERQLTKAGKYEAFKEAFEAAEENHLGWIEGRDNYAFNMGTIKDALVKIGFQDEADAQGFIDQLKTPFPINIEKFAKLVADYTEASGKRVAFLVDEVGQFIGDSVQRMLNLQTVVEDLGSATRGKAWVIVTSQQAIGDVTSNLNGQDFSKIQGRFKTRINLSSANVDEVIKKRLLAKTPEVQRQLEGVYTANAAAINNAIDFDDVQRDKYDSPKLFADEYPFVPYQFKLLQSVLTAIRTHGSDGKHLSEGERSMLSIFQESAERIMNADEGTLVPFSLFFEGLEQFLDHTHRIVIENARTDYQVINPKQEENPFALQVLKTLFMVKYVDNFKATLNNIVTLMIDSIDVDRIELTKMVKDALSRLIRQKFVEKNLDSYVFLTDAEQDIISQIGRQQVSEAEIVNALGTYWYDLKVIDNKYSYPKLSGRYVFTLNEFVDDTPIGKSNADLSIRIITPLNARYHDLAQAMLLSSGAPKEIIILTPDEEDYLDYIRLAERIRKFQLNSSTNMDARYRSLIDARVAERNELRQLAREHAVAALQDATIIVGGRELENGGGFENKFAEAARITVDNTFRNLSYIEVAKGEKDILKLLKDPDDLVTTKENPQAITEVQSWLARANDPHITLKSVLNRFEGVPFGYTQEDIEWIVAYLFTSGAIKLTYNGETVSPYSPDFTAQQLVDFLTKKQYTEKIAIQIRKTLPQQTIKKMRDIASQVFNKKSFSSDNPEALVSELKVKIAADLKNIELFENKNQKYPGHDLLQQGQGLLRELLGAHDSDYFFELIVKRYDDLLDWHDDFEDKGISDFYLNQNSQKIWDDGLNDLEIYTHSSDLINDAEVQKLVEQLKELLNSNRADNNIQQIKALDQQFDDQYTEMFDAHLEDVKQAIEGQRQEGADKLRRSNLPKEFSEPALNAFNASLDRIVRDAEDSGNLNDLNAKRNLASVKPNSLLNDIANQVEKIKQAEAAAEAERLQKAQADNTQHTTEIKSNETVNADRKKESSEHTTAKAAPTSTVRNIPTVDIKELSNKDNWTIMKVDDLDAFVEELRNNLQKRLDEQGVDGIYIHLN</sequence>
<dbReference type="Pfam" id="PF25791">
    <property type="entry name" value="WHD_BREX_BrxC"/>
    <property type="match status" value="1"/>
</dbReference>
<dbReference type="Pfam" id="PF25796">
    <property type="entry name" value="BREX_BrxC_4th"/>
    <property type="match status" value="1"/>
</dbReference>
<feature type="region of interest" description="Disordered" evidence="1">
    <location>
        <begin position="1136"/>
        <end position="1173"/>
    </location>
</feature>